<proteinExistence type="predicted"/>
<protein>
    <recommendedName>
        <fullName evidence="4">Group 4 capsule polysaccharide lipoprotein gfcB, YjbF</fullName>
    </recommendedName>
</protein>
<evidence type="ECO:0000313" key="2">
    <source>
        <dbReference type="EMBL" id="QSX34996.1"/>
    </source>
</evidence>
<sequence length="334" mass="37933">MMTNMFVVKKCLIVLLSTMLLIGCAADSVSPLNPSEFIPDKSIGIFVGEMDEEAVHKVLGTPHLTNAYWGFELFIAEIEQTDVLYALTPWPVPIAHLTDKLQRYTLVTYDSHHKVSDIATGIFRRPASWRKVSPIQHNFMALHLRAAELMFFVDPEGERQVNLLATPHRRDSYFSAASEGRSCLVVFGCGNDGCADQVSVDAKPVSRLPLRQSLAYWFQEGERERWLEDIEPTDEAAKKPWVESLIAIQLTDGEHHFYFSSKYLGGQGALSLNCAQGEMIFVTIHASSNESFWRPELIDWRFDITNTLPEHFMRRPLVMMDDGKWYVSLSVDSQ</sequence>
<feature type="signal peptide" evidence="1">
    <location>
        <begin position="1"/>
        <end position="25"/>
    </location>
</feature>
<feature type="chain" id="PRO_5045462737" description="Group 4 capsule polysaccharide lipoprotein gfcB, YjbF" evidence="1">
    <location>
        <begin position="26"/>
        <end position="334"/>
    </location>
</feature>
<name>A0ABX7QU21_9GAMM</name>
<evidence type="ECO:0000313" key="3">
    <source>
        <dbReference type="Proteomes" id="UP000662770"/>
    </source>
</evidence>
<reference evidence="2 3" key="1">
    <citation type="submission" date="2021-03" db="EMBL/GenBank/DDBJ databases">
        <title>Novel species identification of genus Shewanella.</title>
        <authorList>
            <person name="Liu G."/>
            <person name="Zhang Q."/>
        </authorList>
    </citation>
    <scope>NUCLEOTIDE SEQUENCE [LARGE SCALE GENOMIC DNA]</scope>
    <source>
        <strain evidence="2 3">FJAT-51800</strain>
    </source>
</reference>
<evidence type="ECO:0008006" key="4">
    <source>
        <dbReference type="Google" id="ProtNLM"/>
    </source>
</evidence>
<keyword evidence="3" id="KW-1185">Reference proteome</keyword>
<organism evidence="2 3">
    <name type="scientific">Shewanella avicenniae</name>
    <dbReference type="NCBI Taxonomy" id="2814294"/>
    <lineage>
        <taxon>Bacteria</taxon>
        <taxon>Pseudomonadati</taxon>
        <taxon>Pseudomonadota</taxon>
        <taxon>Gammaproteobacteria</taxon>
        <taxon>Alteromonadales</taxon>
        <taxon>Shewanellaceae</taxon>
        <taxon>Shewanella</taxon>
    </lineage>
</organism>
<gene>
    <name evidence="2" type="ORF">JYB87_07200</name>
</gene>
<dbReference type="RefSeq" id="WP_207356193.1">
    <property type="nucleotide sequence ID" value="NZ_CP071503.1"/>
</dbReference>
<dbReference type="EMBL" id="CP071503">
    <property type="protein sequence ID" value="QSX34996.1"/>
    <property type="molecule type" value="Genomic_DNA"/>
</dbReference>
<accession>A0ABX7QU21</accession>
<evidence type="ECO:0000256" key="1">
    <source>
        <dbReference type="SAM" id="SignalP"/>
    </source>
</evidence>
<keyword evidence="1" id="KW-0732">Signal</keyword>
<dbReference type="Proteomes" id="UP000662770">
    <property type="component" value="Chromosome"/>
</dbReference>